<dbReference type="Proteomes" id="UP000189935">
    <property type="component" value="Chromosome I"/>
</dbReference>
<dbReference type="Gene3D" id="2.40.128.520">
    <property type="match status" value="1"/>
</dbReference>
<evidence type="ECO:0000313" key="3">
    <source>
        <dbReference type="Proteomes" id="UP000189935"/>
    </source>
</evidence>
<dbReference type="AlphaFoldDB" id="A0A1M6W9H6"/>
<organism evidence="2 3">
    <name type="scientific">Bradyrhizobium lablabi</name>
    <dbReference type="NCBI Taxonomy" id="722472"/>
    <lineage>
        <taxon>Bacteria</taxon>
        <taxon>Pseudomonadati</taxon>
        <taxon>Pseudomonadota</taxon>
        <taxon>Alphaproteobacteria</taxon>
        <taxon>Hyphomicrobiales</taxon>
        <taxon>Nitrobacteraceae</taxon>
        <taxon>Bradyrhizobium</taxon>
    </lineage>
</organism>
<reference evidence="2 3" key="1">
    <citation type="submission" date="2016-11" db="EMBL/GenBank/DDBJ databases">
        <authorList>
            <person name="Jaros S."/>
            <person name="Januszkiewicz K."/>
            <person name="Wedrychowicz H."/>
        </authorList>
    </citation>
    <scope>NUCLEOTIDE SEQUENCE [LARGE SCALE GENOMIC DNA]</scope>
    <source>
        <strain evidence="2 3">GAS499</strain>
    </source>
</reference>
<proteinExistence type="predicted"/>
<dbReference type="Pfam" id="PF09917">
    <property type="entry name" value="DUF2147"/>
    <property type="match status" value="1"/>
</dbReference>
<name>A0A1M6W9H6_9BRAD</name>
<dbReference type="RefSeq" id="WP_079541519.1">
    <property type="nucleotide sequence ID" value="NZ_LT670844.1"/>
</dbReference>
<evidence type="ECO:0000259" key="1">
    <source>
        <dbReference type="Pfam" id="PF09917"/>
    </source>
</evidence>
<evidence type="ECO:0000313" key="2">
    <source>
        <dbReference type="EMBL" id="SHK90420.1"/>
    </source>
</evidence>
<dbReference type="PANTHER" id="PTHR36919">
    <property type="entry name" value="BLR1215 PROTEIN"/>
    <property type="match status" value="1"/>
</dbReference>
<accession>A0A1M6W9H6</accession>
<feature type="domain" description="DUF2147" evidence="1">
    <location>
        <begin position="31"/>
        <end position="127"/>
    </location>
</feature>
<dbReference type="PANTHER" id="PTHR36919:SF2">
    <property type="entry name" value="BLL6627 PROTEIN"/>
    <property type="match status" value="1"/>
</dbReference>
<protein>
    <recommendedName>
        <fullName evidence="1">DUF2147 domain-containing protein</fullName>
    </recommendedName>
</protein>
<dbReference type="InterPro" id="IPR019223">
    <property type="entry name" value="DUF2147"/>
</dbReference>
<dbReference type="EMBL" id="LT670844">
    <property type="protein sequence ID" value="SHK90420.1"/>
    <property type="molecule type" value="Genomic_DNA"/>
</dbReference>
<sequence length="129" mass="13441">MKILRLGLGLGLASTVFLLTTSLGLADEILGTWLRDSGDEQVRFGPCGNAICGDVVWLKPGSDLNAKVGKRLFFDVRPSGANSWTGKAASSDTGSTYSGKMSVEGSTLTTSGCIAGGLICKSANWKRVP</sequence>
<gene>
    <name evidence="2" type="ORF">SAMN05444159_4490</name>
</gene>